<evidence type="ECO:0000256" key="1">
    <source>
        <dbReference type="ARBA" id="ARBA00004138"/>
    </source>
</evidence>
<feature type="coiled-coil region" evidence="7">
    <location>
        <begin position="201"/>
        <end position="235"/>
    </location>
</feature>
<keyword evidence="9" id="KW-0812">Transmembrane</keyword>
<proteinExistence type="inferred from homology"/>
<dbReference type="InParanoid" id="A0A194RAX4"/>
<evidence type="ECO:0000259" key="10">
    <source>
        <dbReference type="Pfam" id="PF18383"/>
    </source>
</evidence>
<name>A0A194RAX4_PAPMA</name>
<evidence type="ECO:0000313" key="11">
    <source>
        <dbReference type="EMBL" id="KPJ15003.1"/>
    </source>
</evidence>
<evidence type="ECO:0000256" key="6">
    <source>
        <dbReference type="ARBA" id="ARBA00043983"/>
    </source>
</evidence>
<dbReference type="GO" id="GO:0030992">
    <property type="term" value="C:intraciliary transport particle B"/>
    <property type="evidence" value="ECO:0007669"/>
    <property type="project" value="InterPro"/>
</dbReference>
<feature type="transmembrane region" description="Helical" evidence="9">
    <location>
        <begin position="378"/>
        <end position="399"/>
    </location>
</feature>
<dbReference type="InterPro" id="IPR041146">
    <property type="entry name" value="IFT81_CH"/>
</dbReference>
<evidence type="ECO:0000313" key="12">
    <source>
        <dbReference type="Proteomes" id="UP000053240"/>
    </source>
</evidence>
<feature type="transmembrane region" description="Helical" evidence="9">
    <location>
        <begin position="432"/>
        <end position="453"/>
    </location>
</feature>
<sequence>MTEQMKFILKEINSTLGRNYDLIKFDSLDEKQLLQLLVDLLVHFKAGDKLDVREDDTEMISVRLLEMLGSVKYRPPATVEPSQFRAQLIAGDPRTIHHVMHWILTNKEQVKKTAYLAKYLKVPDIPHDVIQNNTIQDLLDLYQNLMDEFKEVHKRTRLLEKENATEIINDIKEMAIERDIVIKRLENVQVHLIDVNNKEELLTYSKALRLQQERAKELENQYEMQQSQLKLSSDQLKRYLNVIHGQSATPKSVNDVIKRLQEEIQLNNYLVKEKLPQESAQLQKELNIMQTVAMEQHPTRSDIVAVQDKLAAVNSEVEQMVQRRLAAAGPQDDKLAPFRQQATVIRRNKEASADRVNELTATLKEHEAVLADLQSQGALFLFFLEAAGAGAAGFGAFAFRATTFQASSGWGWGAGGAGSGLRAASASRAARLFLPFPFPFFAAAAYVAAGTGVGAGTGSTAGAGAARFTSRRVLVAPAVAVAAAAALCASAASGGRNLGSGQQAVANTRDPGVYHE</sequence>
<protein>
    <submittedName>
        <fullName evidence="11">Intraflagellar transport protein 81-like</fullName>
    </submittedName>
</protein>
<keyword evidence="12" id="KW-1185">Reference proteome</keyword>
<keyword evidence="5" id="KW-0966">Cell projection</keyword>
<dbReference type="PANTHER" id="PTHR15614:SF2">
    <property type="entry name" value="INTRAFLAGELLAR TRANSPORT PROTEIN 81 HOMOLOG"/>
    <property type="match status" value="1"/>
</dbReference>
<dbReference type="EMBL" id="KQ460398">
    <property type="protein sequence ID" value="KPJ15003.1"/>
    <property type="molecule type" value="Genomic_DNA"/>
</dbReference>
<keyword evidence="2" id="KW-0970">Cilium biogenesis/degradation</keyword>
<feature type="domain" description="IFT81 calponin homology" evidence="10">
    <location>
        <begin position="3"/>
        <end position="120"/>
    </location>
</feature>
<dbReference type="GO" id="GO:0015631">
    <property type="term" value="F:tubulin binding"/>
    <property type="evidence" value="ECO:0007669"/>
    <property type="project" value="InterPro"/>
</dbReference>
<evidence type="ECO:0000256" key="2">
    <source>
        <dbReference type="ARBA" id="ARBA00022794"/>
    </source>
</evidence>
<dbReference type="Pfam" id="PF18383">
    <property type="entry name" value="IFT81_CH"/>
    <property type="match status" value="1"/>
</dbReference>
<dbReference type="InterPro" id="IPR029600">
    <property type="entry name" value="IFT81"/>
</dbReference>
<keyword evidence="9" id="KW-1133">Transmembrane helix</keyword>
<reference evidence="11 12" key="1">
    <citation type="journal article" date="2015" name="Nat. Commun.">
        <title>Outbred genome sequencing and CRISPR/Cas9 gene editing in butterflies.</title>
        <authorList>
            <person name="Li X."/>
            <person name="Fan D."/>
            <person name="Zhang W."/>
            <person name="Liu G."/>
            <person name="Zhang L."/>
            <person name="Zhao L."/>
            <person name="Fang X."/>
            <person name="Chen L."/>
            <person name="Dong Y."/>
            <person name="Chen Y."/>
            <person name="Ding Y."/>
            <person name="Zhao R."/>
            <person name="Feng M."/>
            <person name="Zhu Y."/>
            <person name="Feng Y."/>
            <person name="Jiang X."/>
            <person name="Zhu D."/>
            <person name="Xiang H."/>
            <person name="Feng X."/>
            <person name="Li S."/>
            <person name="Wang J."/>
            <person name="Zhang G."/>
            <person name="Kronforst M.R."/>
            <person name="Wang W."/>
        </authorList>
    </citation>
    <scope>NUCLEOTIDE SEQUENCE [LARGE SCALE GENOMIC DNA]</scope>
    <source>
        <strain evidence="11">Ya'a_city_454_Pm</strain>
        <tissue evidence="11">Whole body</tissue>
    </source>
</reference>
<keyword evidence="11" id="KW-0282">Flagellum</keyword>
<dbReference type="GO" id="GO:0042073">
    <property type="term" value="P:intraciliary transport"/>
    <property type="evidence" value="ECO:0007669"/>
    <property type="project" value="InterPro"/>
</dbReference>
<evidence type="ECO:0000256" key="8">
    <source>
        <dbReference type="SAM" id="MobiDB-lite"/>
    </source>
</evidence>
<evidence type="ECO:0000256" key="7">
    <source>
        <dbReference type="SAM" id="Coils"/>
    </source>
</evidence>
<dbReference type="Gene3D" id="1.10.418.70">
    <property type="entry name" value="Intraflagellar transport protein 81, N-terminal domain"/>
    <property type="match status" value="1"/>
</dbReference>
<evidence type="ECO:0000256" key="9">
    <source>
        <dbReference type="SAM" id="Phobius"/>
    </source>
</evidence>
<gene>
    <name evidence="11" type="ORF">RR48_09030</name>
</gene>
<keyword evidence="3 7" id="KW-0175">Coiled coil</keyword>
<evidence type="ECO:0000256" key="3">
    <source>
        <dbReference type="ARBA" id="ARBA00023054"/>
    </source>
</evidence>
<feature type="coiled-coil region" evidence="7">
    <location>
        <begin position="135"/>
        <end position="162"/>
    </location>
</feature>
<dbReference type="GO" id="GO:0060271">
    <property type="term" value="P:cilium assembly"/>
    <property type="evidence" value="ECO:0007669"/>
    <property type="project" value="InterPro"/>
</dbReference>
<feature type="region of interest" description="Disordered" evidence="8">
    <location>
        <begin position="495"/>
        <end position="516"/>
    </location>
</feature>
<dbReference type="PANTHER" id="PTHR15614">
    <property type="entry name" value="INTRAFLAGELLAR TRANSPORT PROTEIN 81 HOMOLOG"/>
    <property type="match status" value="1"/>
</dbReference>
<keyword evidence="9" id="KW-0472">Membrane</keyword>
<keyword evidence="4" id="KW-0969">Cilium</keyword>
<evidence type="ECO:0000256" key="5">
    <source>
        <dbReference type="ARBA" id="ARBA00023273"/>
    </source>
</evidence>
<dbReference type="AlphaFoldDB" id="A0A194RAX4"/>
<dbReference type="STRING" id="76193.A0A194RAX4"/>
<comment type="similarity">
    <text evidence="6">Belongs to the IFT81 family.</text>
</comment>
<dbReference type="GO" id="GO:0036064">
    <property type="term" value="C:ciliary basal body"/>
    <property type="evidence" value="ECO:0007669"/>
    <property type="project" value="TreeGrafter"/>
</dbReference>
<accession>A0A194RAX4</accession>
<dbReference type="InterPro" id="IPR043016">
    <property type="entry name" value="IFT81_N_sf"/>
</dbReference>
<feature type="transmembrane region" description="Helical" evidence="9">
    <location>
        <begin position="473"/>
        <end position="492"/>
    </location>
</feature>
<evidence type="ECO:0000256" key="4">
    <source>
        <dbReference type="ARBA" id="ARBA00023069"/>
    </source>
</evidence>
<comment type="subcellular location">
    <subcellularLocation>
        <location evidence="1">Cell projection</location>
        <location evidence="1">Cilium</location>
    </subcellularLocation>
</comment>
<organism evidence="11 12">
    <name type="scientific">Papilio machaon</name>
    <name type="common">Old World swallowtail butterfly</name>
    <dbReference type="NCBI Taxonomy" id="76193"/>
    <lineage>
        <taxon>Eukaryota</taxon>
        <taxon>Metazoa</taxon>
        <taxon>Ecdysozoa</taxon>
        <taxon>Arthropoda</taxon>
        <taxon>Hexapoda</taxon>
        <taxon>Insecta</taxon>
        <taxon>Pterygota</taxon>
        <taxon>Neoptera</taxon>
        <taxon>Endopterygota</taxon>
        <taxon>Lepidoptera</taxon>
        <taxon>Glossata</taxon>
        <taxon>Ditrysia</taxon>
        <taxon>Papilionoidea</taxon>
        <taxon>Papilionidae</taxon>
        <taxon>Papilioninae</taxon>
        <taxon>Papilio</taxon>
    </lineage>
</organism>
<dbReference type="Proteomes" id="UP000053240">
    <property type="component" value="Unassembled WGS sequence"/>
</dbReference>